<dbReference type="InterPro" id="IPR000644">
    <property type="entry name" value="CBS_dom"/>
</dbReference>
<dbReference type="GO" id="GO:0016887">
    <property type="term" value="F:ATP hydrolysis activity"/>
    <property type="evidence" value="ECO:0007669"/>
    <property type="project" value="UniProtKB-UniRule"/>
</dbReference>
<proteinExistence type="inferred from homology"/>
<dbReference type="InterPro" id="IPR003593">
    <property type="entry name" value="AAA+_ATPase"/>
</dbReference>
<feature type="domain" description="ABC transporter" evidence="9">
    <location>
        <begin position="2"/>
        <end position="241"/>
    </location>
</feature>
<sequence length="377" mass="41587">MIELDQLSKTYTQKDGTQVKAVDAVSLKVAEGEICVFLGPSGCGKTTTLKMINRLINPTSGRVLLNGQDTSGIDEVELRRHIGYVIQQIGLFPNMTIEENITIVPRLLGWDKKRCQERATELMAMVALDPKKFLKRYPRELSGGQQQRIGVIRALAADAPVLLMDEPFGAVDPINRESIQNEFFQMQRQLNKTVIMVSHDIDEAIKLGDKVAVFRAGKLVQFDNPDTLLARPKDDFVGAFVGQDHTLKRLLLVRAGEAATTPATAQPDVSCDQALALMDDQDARYLTIIDADNRALGYLTRRDVRGNSGVAEDKVRPFTMNAAPDENLRVVLSKMYKHSTSWMPVIANDGSYLGEVTQDSIASYLSSGKSRGMAMAA</sequence>
<dbReference type="Gene3D" id="3.40.50.300">
    <property type="entry name" value="P-loop containing nucleotide triphosphate hydrolases"/>
    <property type="match status" value="1"/>
</dbReference>
<keyword evidence="4" id="KW-0677">Repeat</keyword>
<dbReference type="GO" id="GO:0005886">
    <property type="term" value="C:plasma membrane"/>
    <property type="evidence" value="ECO:0007669"/>
    <property type="project" value="UniProtKB-SubCell"/>
</dbReference>
<dbReference type="Pfam" id="PF00005">
    <property type="entry name" value="ABC_tran"/>
    <property type="match status" value="1"/>
</dbReference>
<dbReference type="GO" id="GO:0006865">
    <property type="term" value="P:amino acid transport"/>
    <property type="evidence" value="ECO:0007669"/>
    <property type="project" value="UniProtKB-UniRule"/>
</dbReference>
<dbReference type="EC" id="7.6.2.9" evidence="8"/>
<keyword evidence="2 8" id="KW-0813">Transport</keyword>
<dbReference type="Gene3D" id="3.10.580.10">
    <property type="entry name" value="CBS-domain"/>
    <property type="match status" value="1"/>
</dbReference>
<dbReference type="SUPFAM" id="SSF54631">
    <property type="entry name" value="CBS-domain pair"/>
    <property type="match status" value="1"/>
</dbReference>
<dbReference type="PROSITE" id="PS50893">
    <property type="entry name" value="ABC_TRANSPORTER_2"/>
    <property type="match status" value="1"/>
</dbReference>
<evidence type="ECO:0000256" key="6">
    <source>
        <dbReference type="ARBA" id="ARBA00022840"/>
    </source>
</evidence>
<dbReference type="PROSITE" id="PS51371">
    <property type="entry name" value="CBS"/>
    <property type="match status" value="1"/>
</dbReference>
<comment type="subunit">
    <text evidence="8">The complex is probably composed of two ATP-binding proteins, two transmembrane proteins and a solute-binding protein.</text>
</comment>
<dbReference type="SMART" id="SM00116">
    <property type="entry name" value="CBS"/>
    <property type="match status" value="2"/>
</dbReference>
<dbReference type="Proteomes" id="UP000501648">
    <property type="component" value="Chromosome"/>
</dbReference>
<keyword evidence="3" id="KW-1003">Cell membrane</keyword>
<comment type="similarity">
    <text evidence="1 8">Belongs to the ABC transporter superfamily.</text>
</comment>
<dbReference type="InterPro" id="IPR017871">
    <property type="entry name" value="ABC_transporter-like_CS"/>
</dbReference>
<keyword evidence="6 8" id="KW-0067">ATP-binding</keyword>
<evidence type="ECO:0000256" key="8">
    <source>
        <dbReference type="RuleBase" id="RU369116"/>
    </source>
</evidence>
<evidence type="ECO:0000259" key="9">
    <source>
        <dbReference type="PROSITE" id="PS50893"/>
    </source>
</evidence>
<keyword evidence="5 8" id="KW-0547">Nucleotide-binding</keyword>
<evidence type="ECO:0000259" key="10">
    <source>
        <dbReference type="PROSITE" id="PS51371"/>
    </source>
</evidence>
<reference evidence="11 12" key="1">
    <citation type="journal article" date="2012" name="J. Bacteriol.">
        <title>Genome sequence of the pathogenic Herbaspirillum seropedicae strain Os34, isolated from rice roots.</title>
        <authorList>
            <person name="Ye W."/>
            <person name="Ye S."/>
            <person name="Liu J."/>
            <person name="Chang S."/>
            <person name="Chen M."/>
            <person name="Zhu B."/>
            <person name="Guo L."/>
            <person name="An Q."/>
        </authorList>
    </citation>
    <scope>NUCLEOTIDE SEQUENCE [LARGE SCALE GENOMIC DNA]</scope>
    <source>
        <strain evidence="11 12">Os34</strain>
    </source>
</reference>
<dbReference type="SMART" id="SM00382">
    <property type="entry name" value="AAA"/>
    <property type="match status" value="1"/>
</dbReference>
<evidence type="ECO:0000256" key="7">
    <source>
        <dbReference type="PROSITE-ProRule" id="PRU00703"/>
    </source>
</evidence>
<dbReference type="EMBL" id="CP008956">
    <property type="protein sequence ID" value="QJQ00408.1"/>
    <property type="molecule type" value="Genomic_DNA"/>
</dbReference>
<dbReference type="NCBIfam" id="TIGR01186">
    <property type="entry name" value="proV"/>
    <property type="match status" value="1"/>
</dbReference>
<dbReference type="GO" id="GO:0015418">
    <property type="term" value="F:ABC-type quaternary ammonium compound transporting activity"/>
    <property type="evidence" value="ECO:0007669"/>
    <property type="project" value="UniProtKB-EC"/>
</dbReference>
<comment type="catalytic activity">
    <reaction evidence="8">
        <text>a quaternary ammonium(out) + ATP + H2O = a quaternary ammonium(in) + ADP + phosphate + H(+)</text>
        <dbReference type="Rhea" id="RHEA:11036"/>
        <dbReference type="ChEBI" id="CHEBI:15377"/>
        <dbReference type="ChEBI" id="CHEBI:15378"/>
        <dbReference type="ChEBI" id="CHEBI:30616"/>
        <dbReference type="ChEBI" id="CHEBI:35267"/>
        <dbReference type="ChEBI" id="CHEBI:43474"/>
        <dbReference type="ChEBI" id="CHEBI:456216"/>
    </reaction>
</comment>
<gene>
    <name evidence="11" type="ORF">C798_09230</name>
</gene>
<dbReference type="PANTHER" id="PTHR43117:SF4">
    <property type="entry name" value="OSMOPROTECTANT IMPORT ATP-BINDING PROTEIN OSMV"/>
    <property type="match status" value="1"/>
</dbReference>
<dbReference type="GO" id="GO:0031460">
    <property type="term" value="P:glycine betaine transport"/>
    <property type="evidence" value="ECO:0007669"/>
    <property type="project" value="InterPro"/>
</dbReference>
<comment type="subcellular location">
    <subcellularLocation>
        <location evidence="8">Cell inner membrane</location>
        <topology evidence="8">Peripheral membrane protein</topology>
    </subcellularLocation>
</comment>
<dbReference type="Pfam" id="PF00571">
    <property type="entry name" value="CBS"/>
    <property type="match status" value="2"/>
</dbReference>
<evidence type="ECO:0000256" key="2">
    <source>
        <dbReference type="ARBA" id="ARBA00022448"/>
    </source>
</evidence>
<dbReference type="InterPro" id="IPR046342">
    <property type="entry name" value="CBS_dom_sf"/>
</dbReference>
<dbReference type="SUPFAM" id="SSF52540">
    <property type="entry name" value="P-loop containing nucleoside triphosphate hydrolases"/>
    <property type="match status" value="1"/>
</dbReference>
<dbReference type="InterPro" id="IPR027417">
    <property type="entry name" value="P-loop_NTPase"/>
</dbReference>
<evidence type="ECO:0000256" key="3">
    <source>
        <dbReference type="ARBA" id="ARBA00022475"/>
    </source>
</evidence>
<keyword evidence="7" id="KW-0129">CBS domain</keyword>
<dbReference type="AlphaFoldDB" id="A0A6M3ZP83"/>
<dbReference type="FunFam" id="3.40.50.300:FF:000201">
    <property type="entry name" value="Glycine betaine/L-proline ABC transporter ATP-binding protein"/>
    <property type="match status" value="1"/>
</dbReference>
<keyword evidence="8" id="KW-0997">Cell inner membrane</keyword>
<protein>
    <recommendedName>
        <fullName evidence="8">Quaternary amine transport ATP-binding protein</fullName>
        <ecNumber evidence="8">7.6.2.9</ecNumber>
    </recommendedName>
</protein>
<evidence type="ECO:0000256" key="5">
    <source>
        <dbReference type="ARBA" id="ARBA00022741"/>
    </source>
</evidence>
<dbReference type="InterPro" id="IPR005892">
    <property type="entry name" value="Gly-betaine_transp_ATP-bd"/>
</dbReference>
<dbReference type="PROSITE" id="PS00211">
    <property type="entry name" value="ABC_TRANSPORTER_1"/>
    <property type="match status" value="1"/>
</dbReference>
<dbReference type="PANTHER" id="PTHR43117">
    <property type="entry name" value="OSMOPROTECTANT IMPORT ATP-BINDING PROTEIN OSMV"/>
    <property type="match status" value="1"/>
</dbReference>
<dbReference type="GO" id="GO:0005524">
    <property type="term" value="F:ATP binding"/>
    <property type="evidence" value="ECO:0007669"/>
    <property type="project" value="UniProtKB-UniRule"/>
</dbReference>
<evidence type="ECO:0000313" key="12">
    <source>
        <dbReference type="Proteomes" id="UP000501648"/>
    </source>
</evidence>
<name>A0A6M3ZP83_9BURK</name>
<evidence type="ECO:0000256" key="4">
    <source>
        <dbReference type="ARBA" id="ARBA00022737"/>
    </source>
</evidence>
<dbReference type="InterPro" id="IPR003439">
    <property type="entry name" value="ABC_transporter-like_ATP-bd"/>
</dbReference>
<organism evidence="11 12">
    <name type="scientific">Herbaspirillum rubrisubalbicans Os34</name>
    <dbReference type="NCBI Taxonomy" id="1235827"/>
    <lineage>
        <taxon>Bacteria</taxon>
        <taxon>Pseudomonadati</taxon>
        <taxon>Pseudomonadota</taxon>
        <taxon>Betaproteobacteria</taxon>
        <taxon>Burkholderiales</taxon>
        <taxon>Oxalobacteraceae</taxon>
        <taxon>Herbaspirillum</taxon>
    </lineage>
</organism>
<dbReference type="GO" id="GO:0006970">
    <property type="term" value="P:response to osmotic stress"/>
    <property type="evidence" value="ECO:0007669"/>
    <property type="project" value="UniProtKB-ARBA"/>
</dbReference>
<accession>A0A6M3ZP83</accession>
<dbReference type="RefSeq" id="WP_017450612.1">
    <property type="nucleotide sequence ID" value="NZ_CP008956.1"/>
</dbReference>
<evidence type="ECO:0000256" key="1">
    <source>
        <dbReference type="ARBA" id="ARBA00005417"/>
    </source>
</evidence>
<evidence type="ECO:0000313" key="11">
    <source>
        <dbReference type="EMBL" id="QJQ00408.1"/>
    </source>
</evidence>
<feature type="domain" description="CBS" evidence="10">
    <location>
        <begin position="258"/>
        <end position="315"/>
    </location>
</feature>
<keyword evidence="8" id="KW-0472">Membrane</keyword>